<accession>A0A849BEW1</accession>
<name>A0A849BEW1_9ACTN</name>
<dbReference type="AlphaFoldDB" id="A0A849BEW1"/>
<evidence type="ECO:0000313" key="2">
    <source>
        <dbReference type="EMBL" id="NNH21590.1"/>
    </source>
</evidence>
<dbReference type="RefSeq" id="WP_171201459.1">
    <property type="nucleotide sequence ID" value="NZ_BAAANP010000011.1"/>
</dbReference>
<reference evidence="2 3" key="1">
    <citation type="submission" date="2020-05" db="EMBL/GenBank/DDBJ databases">
        <title>MicrobeNet Type strains.</title>
        <authorList>
            <person name="Nicholson A.C."/>
        </authorList>
    </citation>
    <scope>NUCLEOTIDE SEQUENCE [LARGE SCALE GENOMIC DNA]</scope>
    <source>
        <strain evidence="2 3">JCM 14547</strain>
    </source>
</reference>
<gene>
    <name evidence="2" type="ORF">HLB09_00520</name>
</gene>
<keyword evidence="3" id="KW-1185">Reference proteome</keyword>
<evidence type="ECO:0000256" key="1">
    <source>
        <dbReference type="SAM" id="MobiDB-lite"/>
    </source>
</evidence>
<evidence type="ECO:0000313" key="3">
    <source>
        <dbReference type="Proteomes" id="UP000555552"/>
    </source>
</evidence>
<protein>
    <submittedName>
        <fullName evidence="2">Uncharacterized protein</fullName>
    </submittedName>
</protein>
<comment type="caution">
    <text evidence="2">The sequence shown here is derived from an EMBL/GenBank/DDBJ whole genome shotgun (WGS) entry which is preliminary data.</text>
</comment>
<sequence>MTAADFVIQPGAGSRPARIADVIGQPPQDPESTVMAQVTWRDDDRTQVVTTRPPMVRTREGSNAFHLAVDPTAVRERCAETPDRVLAALLAGRPATDQNVAGSLLKEEDRVAPESLDRDLLRPDQALDPDPRGSDSSMASREPLHNGVLSAATLRPLGHRSSRTSRCTSAPAVAVLA</sequence>
<dbReference type="Proteomes" id="UP000555552">
    <property type="component" value="Unassembled WGS sequence"/>
</dbReference>
<feature type="region of interest" description="Disordered" evidence="1">
    <location>
        <begin position="97"/>
        <end position="177"/>
    </location>
</feature>
<feature type="compositionally biased region" description="Basic and acidic residues" evidence="1">
    <location>
        <begin position="105"/>
        <end position="122"/>
    </location>
</feature>
<organism evidence="2 3">
    <name type="scientific">Pseudokineococcus marinus</name>
    <dbReference type="NCBI Taxonomy" id="351215"/>
    <lineage>
        <taxon>Bacteria</taxon>
        <taxon>Bacillati</taxon>
        <taxon>Actinomycetota</taxon>
        <taxon>Actinomycetes</taxon>
        <taxon>Kineosporiales</taxon>
        <taxon>Kineosporiaceae</taxon>
        <taxon>Pseudokineococcus</taxon>
    </lineage>
</organism>
<proteinExistence type="predicted"/>
<dbReference type="EMBL" id="JABEMA010000003">
    <property type="protein sequence ID" value="NNH21590.1"/>
    <property type="molecule type" value="Genomic_DNA"/>
</dbReference>